<name>A0A5K3EQ98_MESCO</name>
<feature type="compositionally biased region" description="Basic and acidic residues" evidence="6">
    <location>
        <begin position="562"/>
        <end position="575"/>
    </location>
</feature>
<organism evidence="7">
    <name type="scientific">Mesocestoides corti</name>
    <name type="common">Flatworm</name>
    <dbReference type="NCBI Taxonomy" id="53468"/>
    <lineage>
        <taxon>Eukaryota</taxon>
        <taxon>Metazoa</taxon>
        <taxon>Spiralia</taxon>
        <taxon>Lophotrochozoa</taxon>
        <taxon>Platyhelminthes</taxon>
        <taxon>Cestoda</taxon>
        <taxon>Eucestoda</taxon>
        <taxon>Cyclophyllidea</taxon>
        <taxon>Mesocestoididae</taxon>
        <taxon>Mesocestoides</taxon>
    </lineage>
</organism>
<reference evidence="7" key="1">
    <citation type="submission" date="2019-11" db="UniProtKB">
        <authorList>
            <consortium name="WormBaseParasite"/>
        </authorList>
    </citation>
    <scope>IDENTIFICATION</scope>
</reference>
<evidence type="ECO:0000256" key="6">
    <source>
        <dbReference type="SAM" id="MobiDB-lite"/>
    </source>
</evidence>
<feature type="region of interest" description="Disordered" evidence="6">
    <location>
        <begin position="341"/>
        <end position="429"/>
    </location>
</feature>
<accession>A0A5K3EQ98</accession>
<sequence length="801" mass="89648">MNRRGRREDESRKKRRRSRSHSKDISHRDSKKHKEKNRRPNDEEDDVVESGTAESLSIEETNKLRAKLGLAPLDVGNQATRTESDDNKPRNSDTDFVHLPAKDITKAKQTEKLQEKIVTSKEKRELLNKLREYKSLGADEDVSVSSWVEKMRTKEKAKLEADKREKILAEMDEEFGVSAIVAERIKPTVAKQEYSSASLEGLKVEHDVNTFSEGAPIILTLKDSDVLAEDPSDVLINVNLADDEKAAKNRENKRKLAGLGGIVQDEDEDVLMGLREKGILEKYDVEIDGPKKAKFTLEAGGTYAPGQELAMRRLEEELRANRESIGDQELRPAAEFYTPGEMAQFKKKKKRKVQRRILRADDLIPDAASGPQGVTPSVSADHGSRSRRTAKPAQNDVTEEGEVEDSKDVKKRERNEESQKKDVKSFRLSSLTGLNPEIAALLSVQTIAEEDGQLGDDEDADDQWIAEPLEPDDLQLELEKTLSLARNANLSKPIPPEERLQMIVAEGESVVPKPEAPGPNTGGLVFDATAEFFKQISGGLQSDLNAKLVKKEEEGNGVEQVVDGKERSHRDESSRHSSSKSSSSSRRHHDDKATSSKSSSRRRYKEEGDVAPSSSSFAAPTATEEGAGVFEEEPALNQGVFSALLLAQKKGYVETQKEKERPMGQLVNLMAKHYVEEDIRYDDIDAKFAKRERYNGPLSDFREKSNYKPDVKLYYVDEMGRNMTPKEAFRQLSHKFHGKGSGKKKTEKRTKKIIEEALIKNSASSDTPLGTLNKLNKKLERQGMPYVVLSGKGSITKNLMK</sequence>
<feature type="region of interest" description="Disordered" evidence="6">
    <location>
        <begin position="1"/>
        <end position="113"/>
    </location>
</feature>
<dbReference type="AlphaFoldDB" id="A0A5K3EQ98"/>
<feature type="compositionally biased region" description="Basic residues" evidence="6">
    <location>
        <begin position="345"/>
        <end position="357"/>
    </location>
</feature>
<dbReference type="GO" id="GO:0045292">
    <property type="term" value="P:mRNA cis splicing, via spliceosome"/>
    <property type="evidence" value="ECO:0007669"/>
    <property type="project" value="TreeGrafter"/>
</dbReference>
<feature type="compositionally biased region" description="Basic and acidic residues" evidence="6">
    <location>
        <begin position="404"/>
        <end position="425"/>
    </location>
</feature>
<dbReference type="InterPro" id="IPR005011">
    <property type="entry name" value="SNU66/SART1"/>
</dbReference>
<proteinExistence type="inferred from homology"/>
<protein>
    <submittedName>
        <fullName evidence="7">U4/U6.U5 tri-snRNP-associated protein 1</fullName>
    </submittedName>
</protein>
<dbReference type="InterPro" id="IPR045347">
    <property type="entry name" value="HIND"/>
</dbReference>
<feature type="compositionally biased region" description="Low complexity" evidence="6">
    <location>
        <begin position="611"/>
        <end position="623"/>
    </location>
</feature>
<keyword evidence="4" id="KW-0508">mRNA splicing</keyword>
<dbReference type="GO" id="GO:0000481">
    <property type="term" value="P:maturation of 5S rRNA"/>
    <property type="evidence" value="ECO:0007669"/>
    <property type="project" value="TreeGrafter"/>
</dbReference>
<evidence type="ECO:0000256" key="1">
    <source>
        <dbReference type="ARBA" id="ARBA00004123"/>
    </source>
</evidence>
<comment type="subcellular location">
    <subcellularLocation>
        <location evidence="1">Nucleus</location>
    </subcellularLocation>
</comment>
<evidence type="ECO:0000256" key="4">
    <source>
        <dbReference type="ARBA" id="ARBA00023187"/>
    </source>
</evidence>
<evidence type="ECO:0000256" key="5">
    <source>
        <dbReference type="ARBA" id="ARBA00023242"/>
    </source>
</evidence>
<feature type="compositionally biased region" description="Basic and acidic residues" evidence="6">
    <location>
        <begin position="1"/>
        <end position="12"/>
    </location>
</feature>
<keyword evidence="3" id="KW-0507">mRNA processing</keyword>
<comment type="similarity">
    <text evidence="2">Belongs to the SNU66/SART1 family.</text>
</comment>
<feature type="compositionally biased region" description="Basic and acidic residues" evidence="6">
    <location>
        <begin position="82"/>
        <end position="113"/>
    </location>
</feature>
<dbReference type="GO" id="GO:0046540">
    <property type="term" value="C:U4/U6 x U5 tri-snRNP complex"/>
    <property type="evidence" value="ECO:0007669"/>
    <property type="project" value="InterPro"/>
</dbReference>
<keyword evidence="5" id="KW-0539">Nucleus</keyword>
<evidence type="ECO:0000256" key="3">
    <source>
        <dbReference type="ARBA" id="ARBA00022664"/>
    </source>
</evidence>
<dbReference type="WBParaSite" id="MCU_002240-RA">
    <property type="protein sequence ID" value="MCU_002240-RA"/>
    <property type="gene ID" value="MCU_002240"/>
</dbReference>
<dbReference type="PANTHER" id="PTHR14152">
    <property type="entry name" value="SQUAMOUS CELL CARCINOMA ANTIGEN RECOGNISED BY CYTOTOXIC T LYMPHOCYTES"/>
    <property type="match status" value="1"/>
</dbReference>
<dbReference type="PANTHER" id="PTHR14152:SF5">
    <property type="entry name" value="U4_U6.U5 TRI-SNRNP-ASSOCIATED PROTEIN 1"/>
    <property type="match status" value="1"/>
</dbReference>
<dbReference type="Pfam" id="PF03343">
    <property type="entry name" value="SART-1"/>
    <property type="match status" value="1"/>
</dbReference>
<feature type="region of interest" description="Disordered" evidence="6">
    <location>
        <begin position="554"/>
        <end position="626"/>
    </location>
</feature>
<evidence type="ECO:0000256" key="2">
    <source>
        <dbReference type="ARBA" id="ARBA00006076"/>
    </source>
</evidence>
<dbReference type="Pfam" id="PF19252">
    <property type="entry name" value="HIND"/>
    <property type="match status" value="1"/>
</dbReference>
<evidence type="ECO:0000313" key="7">
    <source>
        <dbReference type="WBParaSite" id="MCU_002240-RA"/>
    </source>
</evidence>